<keyword evidence="1" id="KW-0812">Transmembrane</keyword>
<comment type="caution">
    <text evidence="2">The sequence shown here is derived from an EMBL/GenBank/DDBJ whole genome shotgun (WGS) entry which is preliminary data.</text>
</comment>
<sequence>MTLAPSGLAAGSAVGLGGGLAGFFLAVRMCVRVVCLFYFPRVLCCLSRPFFFFFF</sequence>
<evidence type="ECO:0000256" key="1">
    <source>
        <dbReference type="SAM" id="Phobius"/>
    </source>
</evidence>
<dbReference type="Proteomes" id="UP001286456">
    <property type="component" value="Unassembled WGS sequence"/>
</dbReference>
<dbReference type="AlphaFoldDB" id="A0AAE0M5H5"/>
<keyword evidence="1" id="KW-0472">Membrane</keyword>
<accession>A0AAE0M5H5</accession>
<evidence type="ECO:0000313" key="3">
    <source>
        <dbReference type="Proteomes" id="UP001286456"/>
    </source>
</evidence>
<proteinExistence type="predicted"/>
<feature type="transmembrane region" description="Helical" evidence="1">
    <location>
        <begin position="6"/>
        <end position="26"/>
    </location>
</feature>
<keyword evidence="1" id="KW-1133">Transmembrane helix</keyword>
<gene>
    <name evidence="2" type="ORF">B0T19DRAFT_434006</name>
</gene>
<evidence type="ECO:0000313" key="2">
    <source>
        <dbReference type="EMBL" id="KAK3320176.1"/>
    </source>
</evidence>
<reference evidence="2" key="2">
    <citation type="submission" date="2023-06" db="EMBL/GenBank/DDBJ databases">
        <authorList>
            <consortium name="Lawrence Berkeley National Laboratory"/>
            <person name="Haridas S."/>
            <person name="Hensen N."/>
            <person name="Bonometti L."/>
            <person name="Westerberg I."/>
            <person name="Brannstrom I.O."/>
            <person name="Guillou S."/>
            <person name="Cros-Aarteil S."/>
            <person name="Calhoun S."/>
            <person name="Kuo A."/>
            <person name="Mondo S."/>
            <person name="Pangilinan J."/>
            <person name="Riley R."/>
            <person name="Labutti K."/>
            <person name="Andreopoulos B."/>
            <person name="Lipzen A."/>
            <person name="Chen C."/>
            <person name="Yanf M."/>
            <person name="Daum C."/>
            <person name="Ng V."/>
            <person name="Clum A."/>
            <person name="Steindorff A."/>
            <person name="Ohm R."/>
            <person name="Martin F."/>
            <person name="Silar P."/>
            <person name="Natvig D."/>
            <person name="Lalanne C."/>
            <person name="Gautier V."/>
            <person name="Ament-Velasquez S.L."/>
            <person name="Kruys A."/>
            <person name="Hutchinson M.I."/>
            <person name="Powell A.J."/>
            <person name="Barry K."/>
            <person name="Miller A.N."/>
            <person name="Grigoriev I.V."/>
            <person name="Debuchy R."/>
            <person name="Gladieux P."/>
            <person name="Thoren M.H."/>
            <person name="Johannesson H."/>
        </authorList>
    </citation>
    <scope>NUCLEOTIDE SEQUENCE</scope>
    <source>
        <strain evidence="2">SMH4131-1</strain>
    </source>
</reference>
<keyword evidence="3" id="KW-1185">Reference proteome</keyword>
<feature type="transmembrane region" description="Helical" evidence="1">
    <location>
        <begin position="33"/>
        <end position="54"/>
    </location>
</feature>
<name>A0AAE0M5H5_9PEZI</name>
<protein>
    <submittedName>
        <fullName evidence="2">Uncharacterized protein</fullName>
    </submittedName>
</protein>
<organism evidence="2 3">
    <name type="scientific">Cercophora scortea</name>
    <dbReference type="NCBI Taxonomy" id="314031"/>
    <lineage>
        <taxon>Eukaryota</taxon>
        <taxon>Fungi</taxon>
        <taxon>Dikarya</taxon>
        <taxon>Ascomycota</taxon>
        <taxon>Pezizomycotina</taxon>
        <taxon>Sordariomycetes</taxon>
        <taxon>Sordariomycetidae</taxon>
        <taxon>Sordariales</taxon>
        <taxon>Lasiosphaeriaceae</taxon>
        <taxon>Cercophora</taxon>
    </lineage>
</organism>
<dbReference type="EMBL" id="JAUEPO010000006">
    <property type="protein sequence ID" value="KAK3320176.1"/>
    <property type="molecule type" value="Genomic_DNA"/>
</dbReference>
<reference evidence="2" key="1">
    <citation type="journal article" date="2023" name="Mol. Phylogenet. Evol.">
        <title>Genome-scale phylogeny and comparative genomics of the fungal order Sordariales.</title>
        <authorList>
            <person name="Hensen N."/>
            <person name="Bonometti L."/>
            <person name="Westerberg I."/>
            <person name="Brannstrom I.O."/>
            <person name="Guillou S."/>
            <person name="Cros-Aarteil S."/>
            <person name="Calhoun S."/>
            <person name="Haridas S."/>
            <person name="Kuo A."/>
            <person name="Mondo S."/>
            <person name="Pangilinan J."/>
            <person name="Riley R."/>
            <person name="LaButti K."/>
            <person name="Andreopoulos B."/>
            <person name="Lipzen A."/>
            <person name="Chen C."/>
            <person name="Yan M."/>
            <person name="Daum C."/>
            <person name="Ng V."/>
            <person name="Clum A."/>
            <person name="Steindorff A."/>
            <person name="Ohm R.A."/>
            <person name="Martin F."/>
            <person name="Silar P."/>
            <person name="Natvig D.O."/>
            <person name="Lalanne C."/>
            <person name="Gautier V."/>
            <person name="Ament-Velasquez S.L."/>
            <person name="Kruys A."/>
            <person name="Hutchinson M.I."/>
            <person name="Powell A.J."/>
            <person name="Barry K."/>
            <person name="Miller A.N."/>
            <person name="Grigoriev I.V."/>
            <person name="Debuchy R."/>
            <person name="Gladieux P."/>
            <person name="Hiltunen Thoren M."/>
            <person name="Johannesson H."/>
        </authorList>
    </citation>
    <scope>NUCLEOTIDE SEQUENCE</scope>
    <source>
        <strain evidence="2">SMH4131-1</strain>
    </source>
</reference>